<dbReference type="InterPro" id="IPR024082">
    <property type="entry name" value="PRODH_PutA_dom_II"/>
</dbReference>
<dbReference type="CDD" id="cd07125">
    <property type="entry name" value="ALDH_PutA-P5CDH"/>
    <property type="match status" value="1"/>
</dbReference>
<evidence type="ECO:0000256" key="10">
    <source>
        <dbReference type="ARBA" id="ARBA00023062"/>
    </source>
</evidence>
<keyword evidence="7 18" id="KW-0560">Oxidoreductase</keyword>
<dbReference type="RefSeq" id="WP_171094458.1">
    <property type="nucleotide sequence ID" value="NZ_CP053069.1"/>
</dbReference>
<feature type="active site" evidence="19">
    <location>
        <position position="827"/>
    </location>
</feature>
<evidence type="ECO:0000256" key="17">
    <source>
        <dbReference type="ARBA" id="ARBA00060911"/>
    </source>
</evidence>
<dbReference type="InterPro" id="IPR024090">
    <property type="entry name" value="PRODH_PutA_dom_I"/>
</dbReference>
<dbReference type="AlphaFoldDB" id="A0A6M4GYI9"/>
<keyword evidence="8 18" id="KW-0805">Transcription regulation</keyword>
<dbReference type="EMBL" id="CP053069">
    <property type="protein sequence ID" value="QJR12340.1"/>
    <property type="molecule type" value="Genomic_DNA"/>
</dbReference>
<dbReference type="PIRSF" id="PIRSF000197">
    <property type="entry name" value="Bifunct_PutA"/>
    <property type="match status" value="1"/>
</dbReference>
<dbReference type="GO" id="GO:0003677">
    <property type="term" value="F:DNA binding"/>
    <property type="evidence" value="ECO:0007669"/>
    <property type="project" value="UniProtKB-KW"/>
</dbReference>
<comment type="catalytic activity">
    <reaction evidence="15 18">
        <text>L-proline + a quinone = (S)-1-pyrroline-5-carboxylate + a quinol + H(+)</text>
        <dbReference type="Rhea" id="RHEA:23784"/>
        <dbReference type="ChEBI" id="CHEBI:15378"/>
        <dbReference type="ChEBI" id="CHEBI:17388"/>
        <dbReference type="ChEBI" id="CHEBI:24646"/>
        <dbReference type="ChEBI" id="CHEBI:60039"/>
        <dbReference type="ChEBI" id="CHEBI:132124"/>
        <dbReference type="EC" id="1.5.5.2"/>
    </reaction>
</comment>
<dbReference type="InterPro" id="IPR024089">
    <property type="entry name" value="PRODH_PutA_dom_I/II"/>
</dbReference>
<feature type="active site" evidence="19">
    <location>
        <position position="793"/>
    </location>
</feature>
<dbReference type="InterPro" id="IPR016163">
    <property type="entry name" value="Ald_DH_C"/>
</dbReference>
<evidence type="ECO:0000256" key="4">
    <source>
        <dbReference type="ARBA" id="ARBA00022491"/>
    </source>
</evidence>
<evidence type="ECO:0000256" key="14">
    <source>
        <dbReference type="ARBA" id="ARBA00048142"/>
    </source>
</evidence>
<evidence type="ECO:0000256" key="15">
    <source>
        <dbReference type="ARBA" id="ARBA00048779"/>
    </source>
</evidence>
<dbReference type="UniPathway" id="UPA00261">
    <property type="reaction ID" value="UER00373"/>
</dbReference>
<dbReference type="FunFam" id="3.20.20.220:FF:000004">
    <property type="entry name" value="Bifunctional protein PutA"/>
    <property type="match status" value="1"/>
</dbReference>
<dbReference type="GO" id="GO:0003700">
    <property type="term" value="F:DNA-binding transcription factor activity"/>
    <property type="evidence" value="ECO:0007669"/>
    <property type="project" value="InterPro"/>
</dbReference>
<dbReference type="InterPro" id="IPR016162">
    <property type="entry name" value="Ald_DH_N"/>
</dbReference>
<dbReference type="FunFam" id="3.40.309.10:FF:000005">
    <property type="entry name" value="1-pyrroline-5-carboxylate dehydrogenase 1"/>
    <property type="match status" value="1"/>
</dbReference>
<dbReference type="PANTHER" id="PTHR42862">
    <property type="entry name" value="DELTA-1-PYRROLINE-5-CARBOXYLATE DEHYDROGENASE 1, ISOFORM A-RELATED"/>
    <property type="match status" value="1"/>
</dbReference>
<accession>A0A6M4GYI9</accession>
<feature type="domain" description="Aldehyde dehydrogenase" evidence="20">
    <location>
        <begin position="566"/>
        <end position="1015"/>
    </location>
</feature>
<evidence type="ECO:0000256" key="1">
    <source>
        <dbReference type="ARBA" id="ARBA00001974"/>
    </source>
</evidence>
<keyword evidence="4 18" id="KW-0678">Repressor</keyword>
<dbReference type="NCBIfam" id="NF008869">
    <property type="entry name" value="PRK11904.1"/>
    <property type="match status" value="1"/>
</dbReference>
<comment type="similarity">
    <text evidence="17 18">In the C-terminal section; belongs to the aldehyde dehydrogenase family.</text>
</comment>
<name>A0A6M4GYI9_9PROT</name>
<keyword evidence="9 18" id="KW-0520">NAD</keyword>
<keyword evidence="6 18" id="KW-0274">FAD</keyword>
<evidence type="ECO:0000313" key="25">
    <source>
        <dbReference type="Proteomes" id="UP000501534"/>
    </source>
</evidence>
<gene>
    <name evidence="24" type="primary">putA</name>
    <name evidence="24" type="ORF">DSM104443_03426</name>
</gene>
<dbReference type="EC" id="1.2.1.88" evidence="18"/>
<dbReference type="InterPro" id="IPR015590">
    <property type="entry name" value="Aldehyde_DH_dom"/>
</dbReference>
<keyword evidence="25" id="KW-1185">Reference proteome</keyword>
<comment type="similarity">
    <text evidence="16 18">In the N-terminal section; belongs to the proline dehydrogenase family.</text>
</comment>
<evidence type="ECO:0000259" key="22">
    <source>
        <dbReference type="Pfam" id="PF14850"/>
    </source>
</evidence>
<comment type="function">
    <text evidence="18">Oxidizes proline to glutamate for use as a carbon and nitrogen source.</text>
</comment>
<dbReference type="SUPFAM" id="SSF53720">
    <property type="entry name" value="ALDH-like"/>
    <property type="match status" value="1"/>
</dbReference>
<keyword evidence="12 18" id="KW-0804">Transcription</keyword>
<keyword evidence="11 18" id="KW-0238">DNA-binding</keyword>
<evidence type="ECO:0000256" key="5">
    <source>
        <dbReference type="ARBA" id="ARBA00022630"/>
    </source>
</evidence>
<protein>
    <recommendedName>
        <fullName evidence="18">Bifunctional protein PutA</fullName>
    </recommendedName>
    <domain>
        <recommendedName>
            <fullName evidence="18">Proline dehydrogenase</fullName>
            <ecNumber evidence="18">1.5.5.2</ecNumber>
        </recommendedName>
        <alternativeName>
            <fullName evidence="18">Proline oxidase</fullName>
        </alternativeName>
    </domain>
    <domain>
        <recommendedName>
            <fullName evidence="18">Delta-1-pyrroline-5-carboxylate dehydrogenase</fullName>
            <shortName evidence="18">P5C dehydrogenase</shortName>
            <ecNumber evidence="18">1.2.1.88</ecNumber>
        </recommendedName>
        <alternativeName>
            <fullName evidence="18">L-glutamate gamma-semialdehyde dehydrogenase</fullName>
        </alternativeName>
    </domain>
</protein>
<reference evidence="24 25" key="1">
    <citation type="submission" date="2020-04" db="EMBL/GenBank/DDBJ databases">
        <title>Usitatibacter rugosus gen. nov., sp. nov. and Usitatibacter palustris sp. nov., novel members of Usitatibacteraceae fam. nov. within the order Nitrosomonadales isolated from soil.</title>
        <authorList>
            <person name="Huber K.J."/>
            <person name="Neumann-Schaal M."/>
            <person name="Geppert A."/>
            <person name="Luckner M."/>
            <person name="Wanner G."/>
            <person name="Overmann J."/>
        </authorList>
    </citation>
    <scope>NUCLEOTIDE SEQUENCE [LARGE SCALE GENOMIC DNA]</scope>
    <source>
        <strain evidence="24 25">0125_3</strain>
    </source>
</reference>
<dbReference type="Pfam" id="PF14850">
    <property type="entry name" value="Pro_dh-DNA_bdg"/>
    <property type="match status" value="1"/>
</dbReference>
<dbReference type="Gene3D" id="1.20.5.550">
    <property type="entry name" value="Single Helix bin"/>
    <property type="match status" value="1"/>
</dbReference>
<dbReference type="SUPFAM" id="SSF81935">
    <property type="entry name" value="N-terminal domain of bifunctional PutA protein"/>
    <property type="match status" value="1"/>
</dbReference>
<evidence type="ECO:0000256" key="11">
    <source>
        <dbReference type="ARBA" id="ARBA00023125"/>
    </source>
</evidence>
<comment type="pathway">
    <text evidence="2 18">Amino-acid degradation; L-proline degradation into L-glutamate; L-glutamate from L-proline: step 1/2.</text>
</comment>
<dbReference type="InterPro" id="IPR050485">
    <property type="entry name" value="Proline_metab_enzyme"/>
</dbReference>
<dbReference type="NCBIfam" id="TIGR01238">
    <property type="entry name" value="D1pyr5carbox3"/>
    <property type="match status" value="1"/>
</dbReference>
<dbReference type="Pfam" id="PF01619">
    <property type="entry name" value="Pro_dh"/>
    <property type="match status" value="1"/>
</dbReference>
<evidence type="ECO:0000256" key="2">
    <source>
        <dbReference type="ARBA" id="ARBA00004739"/>
    </source>
</evidence>
<evidence type="ECO:0000256" key="19">
    <source>
        <dbReference type="PIRSR" id="PIRSR000197-1"/>
    </source>
</evidence>
<organism evidence="24 25">
    <name type="scientific">Usitatibacter rugosus</name>
    <dbReference type="NCBI Taxonomy" id="2732067"/>
    <lineage>
        <taxon>Bacteria</taxon>
        <taxon>Pseudomonadati</taxon>
        <taxon>Pseudomonadota</taxon>
        <taxon>Betaproteobacteria</taxon>
        <taxon>Nitrosomonadales</taxon>
        <taxon>Usitatibacteraceae</taxon>
        <taxon>Usitatibacter</taxon>
    </lineage>
</organism>
<dbReference type="PANTHER" id="PTHR42862:SF1">
    <property type="entry name" value="DELTA-1-PYRROLINE-5-CARBOXYLATE DEHYDROGENASE 2, ISOFORM A-RELATED"/>
    <property type="match status" value="1"/>
</dbReference>
<comment type="pathway">
    <text evidence="3 18">Amino-acid degradation; L-proline degradation into L-glutamate; L-glutamate from L-proline: step 2/2.</text>
</comment>
<dbReference type="EC" id="1.5.5.2" evidence="18"/>
<evidence type="ECO:0000256" key="6">
    <source>
        <dbReference type="ARBA" id="ARBA00022827"/>
    </source>
</evidence>
<feature type="domain" description="Proline dehydrogenase PutA" evidence="22">
    <location>
        <begin position="62"/>
        <end position="175"/>
    </location>
</feature>
<evidence type="ECO:0000256" key="9">
    <source>
        <dbReference type="ARBA" id="ARBA00023027"/>
    </source>
</evidence>
<evidence type="ECO:0000256" key="16">
    <source>
        <dbReference type="ARBA" id="ARBA00060889"/>
    </source>
</evidence>
<dbReference type="InterPro" id="IPR029041">
    <property type="entry name" value="FAD-linked_oxidoreductase-like"/>
</dbReference>
<dbReference type="GO" id="GO:0009898">
    <property type="term" value="C:cytoplasmic side of plasma membrane"/>
    <property type="evidence" value="ECO:0007669"/>
    <property type="project" value="TreeGrafter"/>
</dbReference>
<dbReference type="InterPro" id="IPR025703">
    <property type="entry name" value="Bifunct_PutA"/>
</dbReference>
<evidence type="ECO:0000256" key="18">
    <source>
        <dbReference type="PIRNR" id="PIRNR000197"/>
    </source>
</evidence>
<dbReference type="InterPro" id="IPR016160">
    <property type="entry name" value="Ald_DH_CS_CYS"/>
</dbReference>
<evidence type="ECO:0000256" key="13">
    <source>
        <dbReference type="ARBA" id="ARBA00023268"/>
    </source>
</evidence>
<evidence type="ECO:0000256" key="7">
    <source>
        <dbReference type="ARBA" id="ARBA00023002"/>
    </source>
</evidence>
<dbReference type="KEGG" id="uru:DSM104443_03426"/>
<evidence type="ECO:0000259" key="20">
    <source>
        <dbReference type="Pfam" id="PF00171"/>
    </source>
</evidence>
<dbReference type="SUPFAM" id="SSF51730">
    <property type="entry name" value="FAD-linked oxidoreductase"/>
    <property type="match status" value="1"/>
</dbReference>
<evidence type="ECO:0000313" key="24">
    <source>
        <dbReference type="EMBL" id="QJR12340.1"/>
    </source>
</evidence>
<dbReference type="Pfam" id="PF18327">
    <property type="entry name" value="PRODH"/>
    <property type="match status" value="1"/>
</dbReference>
<dbReference type="Proteomes" id="UP000501534">
    <property type="component" value="Chromosome"/>
</dbReference>
<comment type="catalytic activity">
    <reaction evidence="14 18">
        <text>L-glutamate 5-semialdehyde + NAD(+) + H2O = L-glutamate + NADH + 2 H(+)</text>
        <dbReference type="Rhea" id="RHEA:30235"/>
        <dbReference type="ChEBI" id="CHEBI:15377"/>
        <dbReference type="ChEBI" id="CHEBI:15378"/>
        <dbReference type="ChEBI" id="CHEBI:29985"/>
        <dbReference type="ChEBI" id="CHEBI:57540"/>
        <dbReference type="ChEBI" id="CHEBI:57945"/>
        <dbReference type="ChEBI" id="CHEBI:58066"/>
        <dbReference type="EC" id="1.2.1.88"/>
    </reaction>
</comment>
<dbReference type="GO" id="GO:0004657">
    <property type="term" value="F:proline dehydrogenase activity"/>
    <property type="evidence" value="ECO:0007669"/>
    <property type="project" value="UniProtKB-UniRule"/>
</dbReference>
<proteinExistence type="inferred from homology"/>
<dbReference type="InterPro" id="IPR002872">
    <property type="entry name" value="Proline_DH_dom"/>
</dbReference>
<dbReference type="Pfam" id="PF00171">
    <property type="entry name" value="Aldedh"/>
    <property type="match status" value="1"/>
</dbReference>
<dbReference type="Gene3D" id="3.40.309.10">
    <property type="entry name" value="Aldehyde Dehydrogenase, Chain A, domain 2"/>
    <property type="match status" value="1"/>
</dbReference>
<dbReference type="PROSITE" id="PS00070">
    <property type="entry name" value="ALDEHYDE_DEHYDR_CYS"/>
    <property type="match status" value="1"/>
</dbReference>
<keyword evidence="10 18" id="KW-0642">Proline metabolism</keyword>
<evidence type="ECO:0000256" key="3">
    <source>
        <dbReference type="ARBA" id="ARBA00004786"/>
    </source>
</evidence>
<dbReference type="GO" id="GO:0010133">
    <property type="term" value="P:L-proline catabolic process to L-glutamate"/>
    <property type="evidence" value="ECO:0007669"/>
    <property type="project" value="UniProtKB-UniRule"/>
</dbReference>
<dbReference type="Gene3D" id="3.20.20.220">
    <property type="match status" value="1"/>
</dbReference>
<dbReference type="Gene3D" id="3.40.605.10">
    <property type="entry name" value="Aldehyde Dehydrogenase, Chain A, domain 1"/>
    <property type="match status" value="1"/>
</dbReference>
<dbReference type="GO" id="GO:0003842">
    <property type="term" value="F:L-glutamate gamma-semialdehyde dehydrogenase activity"/>
    <property type="evidence" value="ECO:0007669"/>
    <property type="project" value="UniProtKB-UniRule"/>
</dbReference>
<evidence type="ECO:0000259" key="23">
    <source>
        <dbReference type="Pfam" id="PF18327"/>
    </source>
</evidence>
<feature type="domain" description="Proline dehydrogenase" evidence="21">
    <location>
        <begin position="185"/>
        <end position="480"/>
    </location>
</feature>
<dbReference type="InterPro" id="IPR041349">
    <property type="entry name" value="PRODH"/>
</dbReference>
<comment type="cofactor">
    <cofactor evidence="1 18">
        <name>FAD</name>
        <dbReference type="ChEBI" id="CHEBI:57692"/>
    </cofactor>
</comment>
<dbReference type="InterPro" id="IPR016161">
    <property type="entry name" value="Ald_DH/histidinol_DH"/>
</dbReference>
<evidence type="ECO:0000256" key="8">
    <source>
        <dbReference type="ARBA" id="ARBA00023015"/>
    </source>
</evidence>
<evidence type="ECO:0000256" key="12">
    <source>
        <dbReference type="ARBA" id="ARBA00023163"/>
    </source>
</evidence>
<feature type="domain" description="Proline utilization A proline dehydrogenase N-terminal" evidence="23">
    <location>
        <begin position="6"/>
        <end position="53"/>
    </location>
</feature>
<dbReference type="InterPro" id="IPR005933">
    <property type="entry name" value="PutA_C"/>
</dbReference>
<sequence length="1037" mass="111585">MDISESPLRAQIRAHYLRDEPEALGELLATARLEPAADARVTERARSLVETVRAKQRASAGMQSFLQEYDLSSREGVLLMCVAEALLRIPDAATADKLIRDKFSQGEWDRHFGKSHSMLVNAGTWGMMLTGKLVAVDEVDTSGIGRWVASLAAKAGEPVVRLALRQAMKLMAEQFVMGRTIEDALARAQTAEQASYRHSYDMLGEAAFTEADAQRYFKAYEDAIDAISSAAARMAGSRTVFEKPGISIKLSALHPRYEFAQRERVLEELTPRVRSLAERARRGDIGVTLDAEEADRLDLSLDIFERVFSSPALAGWEGFGLAVQAYQKRAPFVVDWLAEVARRGGRRIMVRLVKGAYWDSEVKRAQTQGLTGYPVYTRKSNTDVSYLACAAKMLAAPEAFYGQFATHNAHTVATILERAKPGQAFEFQRLHGMGDELYGEVTRLGHACRVYAPVGSHEDLLPYLVRRLLENGANTSFVNRIADAAVPVDSVVADPVKVAMANATPANPKIPLPADLYGDRRNSAGFVFADEAVSIPFLAALEPELARTDRRASPLIGGKAQPGVLLDVRDPSTGRVLGRVEEGDAKTVDAALARAVAAVIPPAEERAAALERGADLLEAHRVELIALLAREAGKTLPDALGEVREAADFCRYYAMLARRHFGEPESLRGPTGESNDLYLAGRGPFVCVSPWNFPLAIFVGQVVAAYAAGNAVIAKPAEQTPLVAFRAIELLLEAGVPGDALAFIPGRGETVGAGLVSDVRTAGVAFTGSTDTARAINRALAARDGPIVPFIAETGGLNAMLVDSSALPEQVVTDVIASAFNSSGQRCSALRVLCLQEDIAPRVLQLLEGATALLRVGDPARLENDVGPVIDQDALEMLEAHARKMDRQETLVCKAPLPEGLTGFFFAPRAYAIADLDAIDREVFGPILHVVTFKADELEAVVDAINAKGYGLTLGIHSRIEHTVEAVRRRAKAGNVYVNRNMIGATVGVQPFGGEGLSGTGPKAGGPHYLFRFATERTFTVNTAAAGGNATLIASSE</sequence>
<dbReference type="Gene3D" id="1.20.5.460">
    <property type="entry name" value="Single helix bin"/>
    <property type="match status" value="1"/>
</dbReference>
<keyword evidence="13" id="KW-0511">Multifunctional enzyme</keyword>
<keyword evidence="5 18" id="KW-0285">Flavoprotein</keyword>
<evidence type="ECO:0000259" key="21">
    <source>
        <dbReference type="Pfam" id="PF01619"/>
    </source>
</evidence>